<gene>
    <name evidence="1" type="ORF">ACFO0N_18320</name>
</gene>
<reference evidence="1 2" key="1">
    <citation type="journal article" date="2019" name="Int. J. Syst. Evol. Microbiol.">
        <title>The Global Catalogue of Microorganisms (GCM) 10K type strain sequencing project: providing services to taxonomists for standard genome sequencing and annotation.</title>
        <authorList>
            <consortium name="The Broad Institute Genomics Platform"/>
            <consortium name="The Broad Institute Genome Sequencing Center for Infectious Disease"/>
            <person name="Wu L."/>
            <person name="Ma J."/>
        </authorList>
    </citation>
    <scope>NUCLEOTIDE SEQUENCE [LARGE SCALE GENOMIC DNA]</scope>
    <source>
        <strain evidence="1 2">CGMCC 1.12553</strain>
    </source>
</reference>
<name>A0ABD5PG81_9EURY</name>
<organism evidence="1 2">
    <name type="scientific">Halobium salinum</name>
    <dbReference type="NCBI Taxonomy" id="1364940"/>
    <lineage>
        <taxon>Archaea</taxon>
        <taxon>Methanobacteriati</taxon>
        <taxon>Methanobacteriota</taxon>
        <taxon>Stenosarchaea group</taxon>
        <taxon>Halobacteria</taxon>
        <taxon>Halobacteriales</taxon>
        <taxon>Haloferacaceae</taxon>
        <taxon>Halobium</taxon>
    </lineage>
</organism>
<keyword evidence="2" id="KW-1185">Reference proteome</keyword>
<evidence type="ECO:0000313" key="1">
    <source>
        <dbReference type="EMBL" id="MFC4359906.1"/>
    </source>
</evidence>
<sequence length="104" mass="10990">MVAAAVHADVDSDRIRSVLGVGFATSREGPTLDATLAVAGEAVSELPTVPKGPVVTEHGEFYEEPAGTVALSFRPGFKYIESIAERETVQAAHHAAYAARELVR</sequence>
<protein>
    <submittedName>
        <fullName evidence="1">DUF2209 family protein</fullName>
    </submittedName>
</protein>
<evidence type="ECO:0000313" key="2">
    <source>
        <dbReference type="Proteomes" id="UP001595921"/>
    </source>
</evidence>
<dbReference type="AlphaFoldDB" id="A0ABD5PG81"/>
<accession>A0ABD5PG81</accession>
<dbReference type="EMBL" id="JBHSDS010000009">
    <property type="protein sequence ID" value="MFC4359906.1"/>
    <property type="molecule type" value="Genomic_DNA"/>
</dbReference>
<comment type="caution">
    <text evidence="1">The sequence shown here is derived from an EMBL/GenBank/DDBJ whole genome shotgun (WGS) entry which is preliminary data.</text>
</comment>
<dbReference type="RefSeq" id="WP_267625358.1">
    <property type="nucleotide sequence ID" value="NZ_JAODIW010000010.1"/>
</dbReference>
<dbReference type="InterPro" id="IPR014514">
    <property type="entry name" value="UCP021940"/>
</dbReference>
<dbReference type="Pfam" id="PF09974">
    <property type="entry name" value="DUF2209"/>
    <property type="match status" value="1"/>
</dbReference>
<dbReference type="Proteomes" id="UP001595921">
    <property type="component" value="Unassembled WGS sequence"/>
</dbReference>
<proteinExistence type="predicted"/>